<dbReference type="PANTHER" id="PTHR21266:SF60">
    <property type="entry name" value="3-KETOSTEROID-9-ALPHA-MONOOXYGENASE, OXYGENASE COMPONENT"/>
    <property type="match status" value="1"/>
</dbReference>
<reference evidence="3 4" key="1">
    <citation type="submission" date="2019-08" db="EMBL/GenBank/DDBJ databases">
        <authorList>
            <person name="Peeters C."/>
        </authorList>
    </citation>
    <scope>NUCLEOTIDE SEQUENCE [LARGE SCALE GENOMIC DNA]</scope>
    <source>
        <strain evidence="3 4">LMG 30175</strain>
    </source>
</reference>
<evidence type="ECO:0000256" key="1">
    <source>
        <dbReference type="ARBA" id="ARBA00023002"/>
    </source>
</evidence>
<dbReference type="PANTHER" id="PTHR21266">
    <property type="entry name" value="IRON-SULFUR DOMAIN CONTAINING PROTEIN"/>
    <property type="match status" value="1"/>
</dbReference>
<dbReference type="RefSeq" id="WP_191628759.1">
    <property type="nucleotide sequence ID" value="NZ_CABPRZ010000001.1"/>
</dbReference>
<evidence type="ECO:0000259" key="2">
    <source>
        <dbReference type="Pfam" id="PF19112"/>
    </source>
</evidence>
<keyword evidence="3" id="KW-0489">Methyltransferase</keyword>
<proteinExistence type="predicted"/>
<dbReference type="SUPFAM" id="SSF55961">
    <property type="entry name" value="Bet v1-like"/>
    <property type="match status" value="1"/>
</dbReference>
<dbReference type="EMBL" id="CABPRZ010000001">
    <property type="protein sequence ID" value="VVD66158.1"/>
    <property type="molecule type" value="Genomic_DNA"/>
</dbReference>
<dbReference type="Pfam" id="PF19112">
    <property type="entry name" value="VanA_C"/>
    <property type="match status" value="1"/>
</dbReference>
<dbReference type="GO" id="GO:0032259">
    <property type="term" value="P:methylation"/>
    <property type="evidence" value="ECO:0007669"/>
    <property type="project" value="UniProtKB-KW"/>
</dbReference>
<organism evidence="3 4">
    <name type="scientific">Pandoraea terrae</name>
    <dbReference type="NCBI Taxonomy" id="1537710"/>
    <lineage>
        <taxon>Bacteria</taxon>
        <taxon>Pseudomonadati</taxon>
        <taxon>Pseudomonadota</taxon>
        <taxon>Betaproteobacteria</taxon>
        <taxon>Burkholderiales</taxon>
        <taxon>Burkholderiaceae</taxon>
        <taxon>Pandoraea</taxon>
    </lineage>
</organism>
<gene>
    <name evidence="3" type="ORF">PTE30175_00353</name>
</gene>
<accession>A0A5E4RWD6</accession>
<feature type="domain" description="Vanillate O-demethylase oxygenase-like C-terminal catalytic" evidence="2">
    <location>
        <begin position="109"/>
        <end position="279"/>
    </location>
</feature>
<dbReference type="AlphaFoldDB" id="A0A5E4RWD6"/>
<sequence length="300" mass="33960">MIPAIEPALADDWFVAASSQSLSAGTTTRTRLLGAPIILFRDETGQPCASVQHGPRETDLRPIFACERYTLIWVSFKSPCKPLFAIPEFDQPGRRIVPCGALGVKTSGLRVVENFLDLAHLPYVHSGWLGQEAHSEVKRYDVNRNQDTDELWATDCRFWQPRAALSANGGFEVEYTYRVMQPFTTMLYKSSPARPAAFDFILLCVQPTTDEQCLVYSVLGYFDDVSSDAELISFMQLIFGQDKPILESHRPKRIPLDTRIEVPTRADALSTAYRRWLREKCITYGVHRHESEASNHDQTL</sequence>
<dbReference type="InterPro" id="IPR050584">
    <property type="entry name" value="Cholesterol_7-desaturase"/>
</dbReference>
<dbReference type="GO" id="GO:0016491">
    <property type="term" value="F:oxidoreductase activity"/>
    <property type="evidence" value="ECO:0007669"/>
    <property type="project" value="UniProtKB-KW"/>
</dbReference>
<dbReference type="Gene3D" id="3.90.380.10">
    <property type="entry name" value="Naphthalene 1,2-dioxygenase Alpha Subunit, Chain A, domain 1"/>
    <property type="match status" value="1"/>
</dbReference>
<name>A0A5E4RWD6_9BURK</name>
<keyword evidence="3" id="KW-0808">Transferase</keyword>
<evidence type="ECO:0000313" key="4">
    <source>
        <dbReference type="Proteomes" id="UP000414233"/>
    </source>
</evidence>
<dbReference type="Proteomes" id="UP000414233">
    <property type="component" value="Unassembled WGS sequence"/>
</dbReference>
<evidence type="ECO:0000313" key="3">
    <source>
        <dbReference type="EMBL" id="VVD66158.1"/>
    </source>
</evidence>
<dbReference type="GO" id="GO:0008168">
    <property type="term" value="F:methyltransferase activity"/>
    <property type="evidence" value="ECO:0007669"/>
    <property type="project" value="UniProtKB-KW"/>
</dbReference>
<protein>
    <submittedName>
        <fullName evidence="3">Putative methylxanthine N7-demethylase NdmC</fullName>
        <ecNumber evidence="3">1.14.13.128</ecNumber>
    </submittedName>
</protein>
<dbReference type="InterPro" id="IPR044043">
    <property type="entry name" value="VanA_C_cat"/>
</dbReference>
<dbReference type="EC" id="1.14.13.128" evidence="3"/>
<keyword evidence="4" id="KW-1185">Reference proteome</keyword>
<keyword evidence="1 3" id="KW-0560">Oxidoreductase</keyword>